<dbReference type="InterPro" id="IPR005845">
    <property type="entry name" value="A-D-PHexomutase_a/b/a-II"/>
</dbReference>
<evidence type="ECO:0000259" key="7">
    <source>
        <dbReference type="Pfam" id="PF00408"/>
    </source>
</evidence>
<accession>A0A075H6B4</accession>
<dbReference type="InterPro" id="IPR005846">
    <property type="entry name" value="A-D-PHexomutase_a/b/a-III"/>
</dbReference>
<evidence type="ECO:0000256" key="4">
    <source>
        <dbReference type="ARBA" id="ARBA00022723"/>
    </source>
</evidence>
<dbReference type="InterPro" id="IPR005844">
    <property type="entry name" value="A-D-PHexomutase_a/b/a-I"/>
</dbReference>
<dbReference type="EMBL" id="KF900878">
    <property type="protein sequence ID" value="AIF10007.1"/>
    <property type="molecule type" value="Genomic_DNA"/>
</dbReference>
<dbReference type="Pfam" id="PF00408">
    <property type="entry name" value="PGM_PMM_IV"/>
    <property type="match status" value="1"/>
</dbReference>
<feature type="domain" description="Alpha-D-phosphohexomutase C-terminal" evidence="7">
    <location>
        <begin position="319"/>
        <end position="363"/>
    </location>
</feature>
<dbReference type="AlphaFoldDB" id="A0A075H6B4"/>
<gene>
    <name evidence="11" type="primary">pmm-pgm</name>
</gene>
<evidence type="ECO:0000256" key="1">
    <source>
        <dbReference type="ARBA" id="ARBA00001946"/>
    </source>
</evidence>
<evidence type="ECO:0000256" key="3">
    <source>
        <dbReference type="ARBA" id="ARBA00022553"/>
    </source>
</evidence>
<protein>
    <submittedName>
        <fullName evidence="11">Phosphoglucomutase/phosphomannomutase (Pmm-pgm)</fullName>
        <ecNumber evidence="11">5.4.2.2</ecNumber>
    </submittedName>
</protein>
<feature type="domain" description="Alpha-D-phosphohexomutase alpha/beta/alpha" evidence="8">
    <location>
        <begin position="1"/>
        <end position="69"/>
    </location>
</feature>
<name>A0A075H6B4_9ARCH</name>
<dbReference type="InterPro" id="IPR036900">
    <property type="entry name" value="A-D-PHexomutase_C_sf"/>
</dbReference>
<dbReference type="PRINTS" id="PR00509">
    <property type="entry name" value="PGMPMM"/>
</dbReference>
<dbReference type="GO" id="GO:0046872">
    <property type="term" value="F:metal ion binding"/>
    <property type="evidence" value="ECO:0007669"/>
    <property type="project" value="UniProtKB-KW"/>
</dbReference>
<comment type="similarity">
    <text evidence="2">Belongs to the phosphohexose mutase family.</text>
</comment>
<evidence type="ECO:0000256" key="5">
    <source>
        <dbReference type="ARBA" id="ARBA00022842"/>
    </source>
</evidence>
<keyword evidence="4" id="KW-0479">Metal-binding</keyword>
<evidence type="ECO:0000259" key="8">
    <source>
        <dbReference type="Pfam" id="PF02878"/>
    </source>
</evidence>
<dbReference type="PANTHER" id="PTHR43771">
    <property type="entry name" value="PHOSPHOMANNOMUTASE"/>
    <property type="match status" value="1"/>
</dbReference>
<dbReference type="EC" id="5.4.2.2" evidence="11"/>
<keyword evidence="6 11" id="KW-0413">Isomerase</keyword>
<dbReference type="Gene3D" id="3.40.120.10">
    <property type="entry name" value="Alpha-D-Glucose-1,6-Bisphosphate, subunit A, domain 3"/>
    <property type="match status" value="3"/>
</dbReference>
<dbReference type="Pfam" id="PF02878">
    <property type="entry name" value="PGM_PMM_I"/>
    <property type="match status" value="1"/>
</dbReference>
<sequence length="374" mass="41274">MESGIDVYDLGVVPTPIAFRESRKYGAGLVVTSSHNPIEWNGLKMIIDGRGINKKQLDTVIKDQVTNKSKIGTEHHIKSDYIDDAAKIIGKISGTPKVTVDVGGGAAKRVSSELLKKIGCDVNTINDDLVSSSRGPDPTTDQLEKLVSNTKDRDIGFAFDLDADRLVTVIDGEKKMPDVTLGLGIVKALELGYKNFVLSQDTTVSVERHIKQKGGTVFHSKVGEANVAEKMISTKSKAGGEGSSGGFILSDFNYCRDGILTSGLIASIMTKDSFREMLTLMENYHLIRDKIECDSKYHDDLMKILYDKMKEKYANLQTLDGLKAIIGEDSWVLVRKSNTENIIRVSAESNSLKMVRNIHLEIKELVKQSYEKIK</sequence>
<dbReference type="SUPFAM" id="SSF55957">
    <property type="entry name" value="Phosphoglucomutase, C-terminal domain"/>
    <property type="match status" value="1"/>
</dbReference>
<dbReference type="Pfam" id="PF02880">
    <property type="entry name" value="PGM_PMM_III"/>
    <property type="match status" value="1"/>
</dbReference>
<comment type="cofactor">
    <cofactor evidence="1">
        <name>Mg(2+)</name>
        <dbReference type="ChEBI" id="CHEBI:18420"/>
    </cofactor>
</comment>
<dbReference type="Pfam" id="PF02879">
    <property type="entry name" value="PGM_PMM_II"/>
    <property type="match status" value="1"/>
</dbReference>
<reference evidence="11" key="1">
    <citation type="journal article" date="2014" name="Genome Biol. Evol.">
        <title>Pangenome evidence for extensive interdomain horizontal transfer affecting lineage core and shell genes in uncultured planktonic thaumarchaeota and euryarchaeota.</title>
        <authorList>
            <person name="Deschamps P."/>
            <person name="Zivanovic Y."/>
            <person name="Moreira D."/>
            <person name="Rodriguez-Valera F."/>
            <person name="Lopez-Garcia P."/>
        </authorList>
    </citation>
    <scope>NUCLEOTIDE SEQUENCE</scope>
</reference>
<keyword evidence="3" id="KW-0597">Phosphoprotein</keyword>
<evidence type="ECO:0000256" key="6">
    <source>
        <dbReference type="ARBA" id="ARBA00023235"/>
    </source>
</evidence>
<dbReference type="InterPro" id="IPR016055">
    <property type="entry name" value="A-D-PHexomutase_a/b/a-I/II/III"/>
</dbReference>
<evidence type="ECO:0000313" key="11">
    <source>
        <dbReference type="EMBL" id="AIF10007.1"/>
    </source>
</evidence>
<dbReference type="GO" id="GO:0005975">
    <property type="term" value="P:carbohydrate metabolic process"/>
    <property type="evidence" value="ECO:0007669"/>
    <property type="project" value="InterPro"/>
</dbReference>
<feature type="domain" description="Alpha-D-phosphohexomutase alpha/beta/alpha" evidence="9">
    <location>
        <begin position="80"/>
        <end position="172"/>
    </location>
</feature>
<evidence type="ECO:0000256" key="2">
    <source>
        <dbReference type="ARBA" id="ARBA00010231"/>
    </source>
</evidence>
<organism evidence="11">
    <name type="scientific">uncultured marine thaumarchaeote KM3_42_C02</name>
    <dbReference type="NCBI Taxonomy" id="1456147"/>
    <lineage>
        <taxon>Archaea</taxon>
        <taxon>Nitrososphaerota</taxon>
        <taxon>environmental samples</taxon>
    </lineage>
</organism>
<feature type="domain" description="Alpha-D-phosphohexomutase alpha/beta/alpha" evidence="10">
    <location>
        <begin position="195"/>
        <end position="283"/>
    </location>
</feature>
<evidence type="ECO:0000259" key="9">
    <source>
        <dbReference type="Pfam" id="PF02879"/>
    </source>
</evidence>
<keyword evidence="5" id="KW-0460">Magnesium</keyword>
<dbReference type="SUPFAM" id="SSF53738">
    <property type="entry name" value="Phosphoglucomutase, first 3 domains"/>
    <property type="match status" value="3"/>
</dbReference>
<proteinExistence type="inferred from homology"/>
<dbReference type="PANTHER" id="PTHR43771:SF1">
    <property type="entry name" value="PHOSPHOMANNOMUTASE"/>
    <property type="match status" value="1"/>
</dbReference>
<dbReference type="InterPro" id="IPR005843">
    <property type="entry name" value="A-D-PHexomutase_C"/>
</dbReference>
<dbReference type="GO" id="GO:0004614">
    <property type="term" value="F:phosphoglucomutase activity"/>
    <property type="evidence" value="ECO:0007669"/>
    <property type="project" value="UniProtKB-EC"/>
</dbReference>
<dbReference type="Gene3D" id="3.30.310.50">
    <property type="entry name" value="Alpha-D-phosphohexomutase, C-terminal domain"/>
    <property type="match status" value="1"/>
</dbReference>
<evidence type="ECO:0000259" key="10">
    <source>
        <dbReference type="Pfam" id="PF02880"/>
    </source>
</evidence>
<dbReference type="InterPro" id="IPR005841">
    <property type="entry name" value="Alpha-D-phosphohexomutase_SF"/>
</dbReference>